<dbReference type="InterPro" id="IPR055862">
    <property type="entry name" value="DUF7439"/>
</dbReference>
<evidence type="ECO:0000256" key="1">
    <source>
        <dbReference type="SAM" id="Phobius"/>
    </source>
</evidence>
<proteinExistence type="predicted"/>
<keyword evidence="3" id="KW-1185">Reference proteome</keyword>
<keyword evidence="1" id="KW-1133">Transmembrane helix</keyword>
<keyword evidence="1" id="KW-0472">Membrane</keyword>
<accession>A0A0K1Y995</accession>
<name>A0A0K1Y995_9CAUD</name>
<dbReference type="Proteomes" id="UP000225844">
    <property type="component" value="Segment"/>
</dbReference>
<gene>
    <name evidence="2" type="ORF">SEA_DANZINA_28</name>
</gene>
<feature type="transmembrane region" description="Helical" evidence="1">
    <location>
        <begin position="29"/>
        <end position="48"/>
    </location>
</feature>
<evidence type="ECO:0000313" key="2">
    <source>
        <dbReference type="EMBL" id="AKY03483.1"/>
    </source>
</evidence>
<organism evidence="2 3">
    <name type="scientific">Streptomyces phage Danzina</name>
    <dbReference type="NCBI Taxonomy" id="1690427"/>
    <lineage>
        <taxon>Viruses</taxon>
        <taxon>Duplodnaviria</taxon>
        <taxon>Heunggongvirae</taxon>
        <taxon>Uroviricota</taxon>
        <taxon>Caudoviricetes</taxon>
        <taxon>Arquatrovirinae</taxon>
        <taxon>Likavirus</taxon>
        <taxon>Likavirus danzina</taxon>
    </lineage>
</organism>
<reference evidence="2 3" key="1">
    <citation type="submission" date="2015-06" db="EMBL/GenBank/DDBJ databases">
        <authorList>
            <person name="Zinanti J.F."/>
            <person name="Ahmed T."/>
            <person name="Alvarez G.E."/>
            <person name="Cox E.C."/>
            <person name="Garcia C."/>
            <person name="Layton S.R."/>
            <person name="Bhuiyan S."/>
            <person name="Donegan-Quick R."/>
            <person name="Benjamin R.C."/>
            <person name="Hughes L.E."/>
            <person name="Bradley K.W."/>
            <person name="Asai D.J."/>
            <person name="Bowman C.A."/>
            <person name="Russell D.A."/>
            <person name="Pope W.H."/>
            <person name="Jacobs-Sera D."/>
            <person name="Hendrix R.W."/>
            <person name="Hatfull G.F."/>
        </authorList>
    </citation>
    <scope>NUCLEOTIDE SEQUENCE [LARGE SCALE GENOMIC DNA]</scope>
</reference>
<dbReference type="EMBL" id="KT124228">
    <property type="protein sequence ID" value="AKY03483.1"/>
    <property type="molecule type" value="Genomic_DNA"/>
</dbReference>
<sequence>MSVGRHTAPKSPGRNLILPLIPARFRSQATSVMALIGAMASIAAIYFADDPRVVAGINLLTVLGVYAQRDEISQHSPAVEEDAEPSQGQ</sequence>
<keyword evidence="1" id="KW-0812">Transmembrane</keyword>
<evidence type="ECO:0000313" key="3">
    <source>
        <dbReference type="Proteomes" id="UP000225844"/>
    </source>
</evidence>
<dbReference type="Pfam" id="PF24220">
    <property type="entry name" value="DUF7439"/>
    <property type="match status" value="1"/>
</dbReference>
<protein>
    <submittedName>
        <fullName evidence="2">Uncharacterized protein</fullName>
    </submittedName>
</protein>